<organism evidence="4 5">
    <name type="scientific">Priestia megaterium</name>
    <name type="common">Bacillus megaterium</name>
    <dbReference type="NCBI Taxonomy" id="1404"/>
    <lineage>
        <taxon>Bacteria</taxon>
        <taxon>Bacillati</taxon>
        <taxon>Bacillota</taxon>
        <taxon>Bacilli</taxon>
        <taxon>Bacillales</taxon>
        <taxon>Bacillaceae</taxon>
        <taxon>Priestia</taxon>
    </lineage>
</organism>
<dbReference type="Proteomes" id="UP000501868">
    <property type="component" value="Chromosome"/>
</dbReference>
<gene>
    <name evidence="4" type="ORF">HFZ78_15570</name>
</gene>
<feature type="domain" description="N-acetyltransferase" evidence="3">
    <location>
        <begin position="3"/>
        <end position="154"/>
    </location>
</feature>
<keyword evidence="2" id="KW-0012">Acyltransferase</keyword>
<accession>A0A6H1P344</accession>
<dbReference type="PROSITE" id="PS51186">
    <property type="entry name" value="GNAT"/>
    <property type="match status" value="1"/>
</dbReference>
<dbReference type="CDD" id="cd04301">
    <property type="entry name" value="NAT_SF"/>
    <property type="match status" value="1"/>
</dbReference>
<evidence type="ECO:0000313" key="4">
    <source>
        <dbReference type="EMBL" id="QIZ07973.1"/>
    </source>
</evidence>
<evidence type="ECO:0000259" key="3">
    <source>
        <dbReference type="PROSITE" id="PS51186"/>
    </source>
</evidence>
<protein>
    <submittedName>
        <fullName evidence="4">GNAT family N-acetyltransferase</fullName>
    </submittedName>
</protein>
<name>A0A6H1P344_PRIMG</name>
<evidence type="ECO:0000313" key="5">
    <source>
        <dbReference type="Proteomes" id="UP000501868"/>
    </source>
</evidence>
<sequence length="283" mass="32508">MKITFKRLTECTVQDTITAWNRGFEGYFVQMEMTAELFFNRLVNEGLSLKHSLVAFDGEDPVAIVLNGFRVIDGKKTAWNGGTGIAPKYRGRGVSNLLMEAAIKVYSEEEVEIATLEAIKENERAIRLYKSHGYEIVNSLVYLNGTIVFDHTPIAFKSIRPEQLPTFHFYNEKVPWQCQWQSVKSGETQIYFDSKQKPLGYSLFKRVWNQDGQLEKVILYQLELFNDIKKETIKSIFTSISGEHQKPVSVMTINSILSNPVIPFLLDLGFEKKTEQVQMIKKM</sequence>
<dbReference type="Pfam" id="PF00583">
    <property type="entry name" value="Acetyltransf_1"/>
    <property type="match status" value="1"/>
</dbReference>
<evidence type="ECO:0000256" key="2">
    <source>
        <dbReference type="ARBA" id="ARBA00023315"/>
    </source>
</evidence>
<dbReference type="AlphaFoldDB" id="A0A6H1P344"/>
<dbReference type="SUPFAM" id="SSF55729">
    <property type="entry name" value="Acyl-CoA N-acyltransferases (Nat)"/>
    <property type="match status" value="1"/>
</dbReference>
<dbReference type="Gene3D" id="3.40.630.30">
    <property type="match status" value="1"/>
</dbReference>
<keyword evidence="1 4" id="KW-0808">Transferase</keyword>
<reference evidence="4 5" key="1">
    <citation type="submission" date="2020-04" db="EMBL/GenBank/DDBJ databases">
        <title>Genome-Wide Identification of 5-Methylcytosine Sites in Bacterial Genomes By High-Throughput Sequencing of MspJI Restriction Fragments.</title>
        <authorList>
            <person name="Wu V."/>
        </authorList>
    </citation>
    <scope>NUCLEOTIDE SEQUENCE [LARGE SCALE GENOMIC DNA]</scope>
    <source>
        <strain evidence="4 5">S2</strain>
    </source>
</reference>
<evidence type="ECO:0000256" key="1">
    <source>
        <dbReference type="ARBA" id="ARBA00022679"/>
    </source>
</evidence>
<dbReference type="PANTHER" id="PTHR43420">
    <property type="entry name" value="ACETYLTRANSFERASE"/>
    <property type="match status" value="1"/>
</dbReference>
<dbReference type="InterPro" id="IPR050680">
    <property type="entry name" value="YpeA/RimI_acetyltransf"/>
</dbReference>
<dbReference type="InterPro" id="IPR016181">
    <property type="entry name" value="Acyl_CoA_acyltransferase"/>
</dbReference>
<dbReference type="EMBL" id="CP051128">
    <property type="protein sequence ID" value="QIZ07973.1"/>
    <property type="molecule type" value="Genomic_DNA"/>
</dbReference>
<reference evidence="4 5" key="2">
    <citation type="submission" date="2020-04" db="EMBL/GenBank/DDBJ databases">
        <authorList>
            <person name="Fomenkov A."/>
            <person name="Anton B.P."/>
            <person name="Roberts R.J."/>
        </authorList>
    </citation>
    <scope>NUCLEOTIDE SEQUENCE [LARGE SCALE GENOMIC DNA]</scope>
    <source>
        <strain evidence="4 5">S2</strain>
    </source>
</reference>
<proteinExistence type="predicted"/>
<dbReference type="GO" id="GO:0016747">
    <property type="term" value="F:acyltransferase activity, transferring groups other than amino-acyl groups"/>
    <property type="evidence" value="ECO:0007669"/>
    <property type="project" value="InterPro"/>
</dbReference>
<dbReference type="InterPro" id="IPR000182">
    <property type="entry name" value="GNAT_dom"/>
</dbReference>